<feature type="domain" description="VOC" evidence="1">
    <location>
        <begin position="39"/>
        <end position="156"/>
    </location>
</feature>
<dbReference type="EMBL" id="CM001403">
    <property type="protein sequence ID" value="EHQ28875.1"/>
    <property type="molecule type" value="Genomic_DNA"/>
</dbReference>
<organism evidence="2 3">
    <name type="scientific">Mucilaginibacter paludis DSM 18603</name>
    <dbReference type="NCBI Taxonomy" id="714943"/>
    <lineage>
        <taxon>Bacteria</taxon>
        <taxon>Pseudomonadati</taxon>
        <taxon>Bacteroidota</taxon>
        <taxon>Sphingobacteriia</taxon>
        <taxon>Sphingobacteriales</taxon>
        <taxon>Sphingobacteriaceae</taxon>
        <taxon>Mucilaginibacter</taxon>
    </lineage>
</organism>
<dbReference type="AlphaFoldDB" id="H1Y357"/>
<dbReference type="GO" id="GO:0051213">
    <property type="term" value="F:dioxygenase activity"/>
    <property type="evidence" value="ECO:0007669"/>
    <property type="project" value="UniProtKB-KW"/>
</dbReference>
<evidence type="ECO:0000313" key="2">
    <source>
        <dbReference type="EMBL" id="EHQ28875.1"/>
    </source>
</evidence>
<dbReference type="Gene3D" id="3.10.180.10">
    <property type="entry name" value="2,3-Dihydroxybiphenyl 1,2-Dioxygenase, domain 1"/>
    <property type="match status" value="1"/>
</dbReference>
<dbReference type="InterPro" id="IPR029068">
    <property type="entry name" value="Glyas_Bleomycin-R_OHBP_Dase"/>
</dbReference>
<keyword evidence="3" id="KW-1185">Reference proteome</keyword>
<dbReference type="PANTHER" id="PTHR33993:SF5">
    <property type="entry name" value="GLYOXALASE"/>
    <property type="match status" value="1"/>
</dbReference>
<evidence type="ECO:0000313" key="3">
    <source>
        <dbReference type="Proteomes" id="UP000002774"/>
    </source>
</evidence>
<dbReference type="InterPro" id="IPR004360">
    <property type="entry name" value="Glyas_Fos-R_dOase_dom"/>
</dbReference>
<dbReference type="eggNOG" id="COG0346">
    <property type="taxonomic scope" value="Bacteria"/>
</dbReference>
<reference evidence="2" key="1">
    <citation type="submission" date="2011-09" db="EMBL/GenBank/DDBJ databases">
        <title>The permanent draft genome of Mucilaginibacter paludis DSM 18603.</title>
        <authorList>
            <consortium name="US DOE Joint Genome Institute (JGI-PGF)"/>
            <person name="Lucas S."/>
            <person name="Han J."/>
            <person name="Lapidus A."/>
            <person name="Bruce D."/>
            <person name="Goodwin L."/>
            <person name="Pitluck S."/>
            <person name="Peters L."/>
            <person name="Kyrpides N."/>
            <person name="Mavromatis K."/>
            <person name="Ivanova N."/>
            <person name="Mikhailova N."/>
            <person name="Held B."/>
            <person name="Detter J.C."/>
            <person name="Tapia R."/>
            <person name="Han C."/>
            <person name="Land M."/>
            <person name="Hauser L."/>
            <person name="Markowitz V."/>
            <person name="Cheng J.-F."/>
            <person name="Hugenholtz P."/>
            <person name="Woyke T."/>
            <person name="Wu D."/>
            <person name="Tindall B."/>
            <person name="Brambilla E."/>
            <person name="Klenk H.-P."/>
            <person name="Eisen J.A."/>
        </authorList>
    </citation>
    <scope>NUCLEOTIDE SEQUENCE [LARGE SCALE GENOMIC DNA]</scope>
    <source>
        <strain evidence="2">DSM 18603</strain>
    </source>
</reference>
<name>H1Y357_9SPHI</name>
<proteinExistence type="predicted"/>
<dbReference type="PROSITE" id="PS51819">
    <property type="entry name" value="VOC"/>
    <property type="match status" value="1"/>
</dbReference>
<dbReference type="CDD" id="cd06587">
    <property type="entry name" value="VOC"/>
    <property type="match status" value="1"/>
</dbReference>
<dbReference type="STRING" id="714943.Mucpa_4790"/>
<dbReference type="HOGENOM" id="CLU_127639_0_0_10"/>
<sequence length="158" mass="18289">MMKRVLLISVLIAGSFLAGFAFKTVINNKGDIKMKKVTGIGGIFFKCKDPKAVNEWYKTHLGFDTTPYGTSFEWRQADDSTKKGLTQWNTFPENTKYFDPSSKDFMINYRVENLEILVEELKKENVTIVDKIETYDYGKFVHILDPEGNKIELWEPKD</sequence>
<dbReference type="RefSeq" id="WP_008509823.1">
    <property type="nucleotide sequence ID" value="NZ_CM001403.1"/>
</dbReference>
<dbReference type="InterPro" id="IPR037523">
    <property type="entry name" value="VOC_core"/>
</dbReference>
<dbReference type="SUPFAM" id="SSF54593">
    <property type="entry name" value="Glyoxalase/Bleomycin resistance protein/Dihydroxybiphenyl dioxygenase"/>
    <property type="match status" value="1"/>
</dbReference>
<protein>
    <submittedName>
        <fullName evidence="2">Glyoxalase/bleomycin resistance protein/dioxygenase</fullName>
    </submittedName>
</protein>
<dbReference type="Pfam" id="PF00903">
    <property type="entry name" value="Glyoxalase"/>
    <property type="match status" value="1"/>
</dbReference>
<evidence type="ECO:0000259" key="1">
    <source>
        <dbReference type="PROSITE" id="PS51819"/>
    </source>
</evidence>
<dbReference type="PANTHER" id="PTHR33993">
    <property type="entry name" value="GLYOXALASE-RELATED"/>
    <property type="match status" value="1"/>
</dbReference>
<dbReference type="InterPro" id="IPR052164">
    <property type="entry name" value="Anthracycline_SecMetBiosynth"/>
</dbReference>
<gene>
    <name evidence="2" type="ORF">Mucpa_4790</name>
</gene>
<dbReference type="Proteomes" id="UP000002774">
    <property type="component" value="Chromosome"/>
</dbReference>
<accession>H1Y357</accession>